<reference evidence="2" key="2">
    <citation type="submission" date="2015-01" db="EMBL/GenBank/DDBJ databases">
        <title>Evolutionary Origins and Diversification of the Mycorrhizal Mutualists.</title>
        <authorList>
            <consortium name="DOE Joint Genome Institute"/>
            <consortium name="Mycorrhizal Genomics Consortium"/>
            <person name="Kohler A."/>
            <person name="Kuo A."/>
            <person name="Nagy L.G."/>
            <person name="Floudas D."/>
            <person name="Copeland A."/>
            <person name="Barry K.W."/>
            <person name="Cichocki N."/>
            <person name="Veneault-Fourrey C."/>
            <person name="LaButti K."/>
            <person name="Lindquist E.A."/>
            <person name="Lipzen A."/>
            <person name="Lundell T."/>
            <person name="Morin E."/>
            <person name="Murat C."/>
            <person name="Riley R."/>
            <person name="Ohm R."/>
            <person name="Sun H."/>
            <person name="Tunlid A."/>
            <person name="Henrissat B."/>
            <person name="Grigoriev I.V."/>
            <person name="Hibbett D.S."/>
            <person name="Martin F."/>
        </authorList>
    </citation>
    <scope>NUCLEOTIDE SEQUENCE [LARGE SCALE GENOMIC DNA]</scope>
    <source>
        <strain evidence="2">LaAM-08-1</strain>
    </source>
</reference>
<evidence type="ECO:0000313" key="1">
    <source>
        <dbReference type="EMBL" id="KIJ94592.1"/>
    </source>
</evidence>
<dbReference type="Proteomes" id="UP000054477">
    <property type="component" value="Unassembled WGS sequence"/>
</dbReference>
<accession>A0A0C9XEL9</accession>
<keyword evidence="2" id="KW-1185">Reference proteome</keyword>
<sequence>MGCVGHCQKFLRRFKTSIPPATTRKSTILFRQRFIYIFTEASYLEHARIYIPF</sequence>
<gene>
    <name evidence="1" type="ORF">K443DRAFT_354643</name>
</gene>
<protein>
    <submittedName>
        <fullName evidence="1">Unplaced genomic scaffold K443scaffold_251, whole genome shotgun sequence</fullName>
    </submittedName>
</protein>
<name>A0A0C9XEL9_9AGAR</name>
<evidence type="ECO:0000313" key="2">
    <source>
        <dbReference type="Proteomes" id="UP000054477"/>
    </source>
</evidence>
<proteinExistence type="predicted"/>
<dbReference type="AlphaFoldDB" id="A0A0C9XEL9"/>
<reference evidence="1 2" key="1">
    <citation type="submission" date="2014-04" db="EMBL/GenBank/DDBJ databases">
        <authorList>
            <consortium name="DOE Joint Genome Institute"/>
            <person name="Kuo A."/>
            <person name="Kohler A."/>
            <person name="Nagy L.G."/>
            <person name="Floudas D."/>
            <person name="Copeland A."/>
            <person name="Barry K.W."/>
            <person name="Cichocki N."/>
            <person name="Veneault-Fourrey C."/>
            <person name="LaButti K."/>
            <person name="Lindquist E.A."/>
            <person name="Lipzen A."/>
            <person name="Lundell T."/>
            <person name="Morin E."/>
            <person name="Murat C."/>
            <person name="Sun H."/>
            <person name="Tunlid A."/>
            <person name="Henrissat B."/>
            <person name="Grigoriev I.V."/>
            <person name="Hibbett D.S."/>
            <person name="Martin F."/>
            <person name="Nordberg H.P."/>
            <person name="Cantor M.N."/>
            <person name="Hua S.X."/>
        </authorList>
    </citation>
    <scope>NUCLEOTIDE SEQUENCE [LARGE SCALE GENOMIC DNA]</scope>
    <source>
        <strain evidence="1 2">LaAM-08-1</strain>
    </source>
</reference>
<dbReference type="EMBL" id="KN838786">
    <property type="protein sequence ID" value="KIJ94592.1"/>
    <property type="molecule type" value="Genomic_DNA"/>
</dbReference>
<dbReference type="HOGENOM" id="CLU_3069037_0_0_1"/>
<organism evidence="1 2">
    <name type="scientific">Laccaria amethystina LaAM-08-1</name>
    <dbReference type="NCBI Taxonomy" id="1095629"/>
    <lineage>
        <taxon>Eukaryota</taxon>
        <taxon>Fungi</taxon>
        <taxon>Dikarya</taxon>
        <taxon>Basidiomycota</taxon>
        <taxon>Agaricomycotina</taxon>
        <taxon>Agaricomycetes</taxon>
        <taxon>Agaricomycetidae</taxon>
        <taxon>Agaricales</taxon>
        <taxon>Agaricineae</taxon>
        <taxon>Hydnangiaceae</taxon>
        <taxon>Laccaria</taxon>
    </lineage>
</organism>